<dbReference type="PANTHER" id="PTHR43019:SF23">
    <property type="entry name" value="PROTEASE DO-LIKE 5, CHLOROPLASTIC"/>
    <property type="match status" value="1"/>
</dbReference>
<dbReference type="PANTHER" id="PTHR43019">
    <property type="entry name" value="SERINE ENDOPROTEASE DEGS"/>
    <property type="match status" value="1"/>
</dbReference>
<dbReference type="SUPFAM" id="SSF50494">
    <property type="entry name" value="Trypsin-like serine proteases"/>
    <property type="match status" value="1"/>
</dbReference>
<dbReference type="AlphaFoldDB" id="A0A2P2E431"/>
<protein>
    <recommendedName>
        <fullName evidence="3">Trypsin-like peptidase domain protein</fullName>
    </recommendedName>
</protein>
<dbReference type="Gene3D" id="2.40.10.10">
    <property type="entry name" value="Trypsin-like serine proteases"/>
    <property type="match status" value="2"/>
</dbReference>
<dbReference type="InterPro" id="IPR009003">
    <property type="entry name" value="Peptidase_S1_PA"/>
</dbReference>
<dbReference type="PRINTS" id="PR00834">
    <property type="entry name" value="PROTEASES2C"/>
</dbReference>
<reference evidence="1 2" key="1">
    <citation type="submission" date="2018-02" db="EMBL/GenBank/DDBJ databases">
        <title>Novel Leptospira species isolated from soil and water in Japan.</title>
        <authorList>
            <person name="Nakao R."/>
            <person name="Masuzawa T."/>
        </authorList>
    </citation>
    <scope>NUCLEOTIDE SEQUENCE [LARGE SCALE GENOMIC DNA]</scope>
    <source>
        <strain evidence="1 2">YH101</strain>
    </source>
</reference>
<dbReference type="Pfam" id="PF13365">
    <property type="entry name" value="Trypsin_2"/>
    <property type="match status" value="1"/>
</dbReference>
<evidence type="ECO:0008006" key="3">
    <source>
        <dbReference type="Google" id="ProtNLM"/>
    </source>
</evidence>
<dbReference type="EMBL" id="BFBB01000008">
    <property type="protein sequence ID" value="GBF51633.1"/>
    <property type="molecule type" value="Genomic_DNA"/>
</dbReference>
<gene>
    <name evidence="1" type="ORF">LPTSP4_31710</name>
</gene>
<dbReference type="InterPro" id="IPR043504">
    <property type="entry name" value="Peptidase_S1_PA_chymotrypsin"/>
</dbReference>
<dbReference type="GO" id="GO:0006508">
    <property type="term" value="P:proteolysis"/>
    <property type="evidence" value="ECO:0007669"/>
    <property type="project" value="InterPro"/>
</dbReference>
<dbReference type="InterPro" id="IPR001940">
    <property type="entry name" value="Peptidase_S1C"/>
</dbReference>
<organism evidence="1 2">
    <name type="scientific">Leptospira ryugenii</name>
    <dbReference type="NCBI Taxonomy" id="1917863"/>
    <lineage>
        <taxon>Bacteria</taxon>
        <taxon>Pseudomonadati</taxon>
        <taxon>Spirochaetota</taxon>
        <taxon>Spirochaetia</taxon>
        <taxon>Leptospirales</taxon>
        <taxon>Leptospiraceae</taxon>
        <taxon>Leptospira</taxon>
    </lineage>
</organism>
<keyword evidence="2" id="KW-1185">Reference proteome</keyword>
<name>A0A2P2E431_9LEPT</name>
<evidence type="ECO:0000313" key="2">
    <source>
        <dbReference type="Proteomes" id="UP000245133"/>
    </source>
</evidence>
<sequence>MILHALMNKSRLNRIQRINKQYFKLKLMTANFLFFLTFFPNCAINKNDTIDLLSKSTVRLGENQTIHVNSTFGTGFFISDNSYILTCSHFVNQVETVYVYHLEKSYKTKLVRKDNRSDLALLEIQGLDFGHGWIETEKQIPAEYGLEVWGMGSPFGEEKSLYRGMVSKPAVLGGDPTEPNLSFIQFDQIFLPGFSGAPLVDKAHAFVGIARYQMTLSESRHSGLGYAIPANRVREFLEKE</sequence>
<dbReference type="Proteomes" id="UP000245133">
    <property type="component" value="Unassembled WGS sequence"/>
</dbReference>
<comment type="caution">
    <text evidence="1">The sequence shown here is derived from an EMBL/GenBank/DDBJ whole genome shotgun (WGS) entry which is preliminary data.</text>
</comment>
<accession>A0A2P2E431</accession>
<dbReference type="RefSeq" id="WP_209452060.1">
    <property type="nucleotide sequence ID" value="NZ_BFBB01000008.1"/>
</dbReference>
<proteinExistence type="predicted"/>
<dbReference type="GO" id="GO:0004252">
    <property type="term" value="F:serine-type endopeptidase activity"/>
    <property type="evidence" value="ECO:0007669"/>
    <property type="project" value="InterPro"/>
</dbReference>
<evidence type="ECO:0000313" key="1">
    <source>
        <dbReference type="EMBL" id="GBF51633.1"/>
    </source>
</evidence>